<dbReference type="EMBL" id="JAUHLN010000005">
    <property type="protein sequence ID" value="MDN4075385.1"/>
    <property type="molecule type" value="Genomic_DNA"/>
</dbReference>
<evidence type="ECO:0000256" key="4">
    <source>
        <dbReference type="ARBA" id="ARBA00023295"/>
    </source>
</evidence>
<dbReference type="InterPro" id="IPR008979">
    <property type="entry name" value="Galactose-bd-like_sf"/>
</dbReference>
<keyword evidence="3" id="KW-0378">Hydrolase</keyword>
<dbReference type="InterPro" id="IPR006710">
    <property type="entry name" value="Glyco_hydro_43"/>
</dbReference>
<evidence type="ECO:0000259" key="6">
    <source>
        <dbReference type="PROSITE" id="PS51175"/>
    </source>
</evidence>
<evidence type="ECO:0000313" key="8">
    <source>
        <dbReference type="Proteomes" id="UP001168694"/>
    </source>
</evidence>
<dbReference type="SUPFAM" id="SSF49785">
    <property type="entry name" value="Galactose-binding domain-like"/>
    <property type="match status" value="2"/>
</dbReference>
<keyword evidence="2 5" id="KW-0732">Signal</keyword>
<keyword evidence="4" id="KW-0326">Glycosidase</keyword>
<evidence type="ECO:0000256" key="5">
    <source>
        <dbReference type="SAM" id="SignalP"/>
    </source>
</evidence>
<dbReference type="PANTHER" id="PTHR43817">
    <property type="entry name" value="GLYCOSYL HYDROLASE"/>
    <property type="match status" value="1"/>
</dbReference>
<dbReference type="Pfam" id="PF04616">
    <property type="entry name" value="Glyco_hydro_43"/>
    <property type="match status" value="1"/>
</dbReference>
<dbReference type="InterPro" id="IPR023296">
    <property type="entry name" value="Glyco_hydro_beta-prop_sf"/>
</dbReference>
<comment type="similarity">
    <text evidence="1">Belongs to the glycosyl hydrolase 43 family.</text>
</comment>
<dbReference type="RefSeq" id="WP_290401497.1">
    <property type="nucleotide sequence ID" value="NZ_JAUHLN010000005.1"/>
</dbReference>
<dbReference type="Proteomes" id="UP001168694">
    <property type="component" value="Unassembled WGS sequence"/>
</dbReference>
<feature type="chain" id="PRO_5047335144" evidence="5">
    <location>
        <begin position="30"/>
        <end position="618"/>
    </location>
</feature>
<dbReference type="PANTHER" id="PTHR43817:SF1">
    <property type="entry name" value="HYDROLASE, FAMILY 43, PUTATIVE (AFU_ORTHOLOGUE AFUA_3G01660)-RELATED"/>
    <property type="match status" value="1"/>
</dbReference>
<dbReference type="CDD" id="cd18820">
    <property type="entry name" value="GH43_LbAraf43-like"/>
    <property type="match status" value="1"/>
</dbReference>
<comment type="caution">
    <text evidence="7">The sequence shown here is derived from an EMBL/GenBank/DDBJ whole genome shotgun (WGS) entry which is preliminary data.</text>
</comment>
<reference evidence="7" key="1">
    <citation type="submission" date="2023-06" db="EMBL/GenBank/DDBJ databases">
        <title>Draft Genome Sequences of Representative Paenibacillus Polymyxa, Bacillus cereus, Fictibacillus sp., and Brevibacillus agri Strains Isolated from Amazonian Dark Earth.</title>
        <authorList>
            <person name="Pellegrinetti T.A."/>
            <person name="Cunha I.C.M."/>
            <person name="Chaves M.G."/>
            <person name="Freitas A.S."/>
            <person name="Silva A.V.R."/>
            <person name="Tsai S.M."/>
            <person name="Mendes L.W."/>
        </authorList>
    </citation>
    <scope>NUCLEOTIDE SEQUENCE</scope>
    <source>
        <strain evidence="7">CENA-BCM004</strain>
    </source>
</reference>
<evidence type="ECO:0000256" key="1">
    <source>
        <dbReference type="ARBA" id="ARBA00009865"/>
    </source>
</evidence>
<feature type="domain" description="CBM6" evidence="6">
    <location>
        <begin position="373"/>
        <end position="491"/>
    </location>
</feature>
<evidence type="ECO:0000256" key="3">
    <source>
        <dbReference type="ARBA" id="ARBA00022801"/>
    </source>
</evidence>
<organism evidence="7 8">
    <name type="scientific">Fictibacillus terranigra</name>
    <dbReference type="NCBI Taxonomy" id="3058424"/>
    <lineage>
        <taxon>Bacteria</taxon>
        <taxon>Bacillati</taxon>
        <taxon>Bacillota</taxon>
        <taxon>Bacilli</taxon>
        <taxon>Bacillales</taxon>
        <taxon>Fictibacillaceae</taxon>
        <taxon>Fictibacillus</taxon>
    </lineage>
</organism>
<accession>A0ABT8EBW2</accession>
<dbReference type="Gene3D" id="2.60.120.260">
    <property type="entry name" value="Galactose-binding domain-like"/>
    <property type="match status" value="2"/>
</dbReference>
<protein>
    <submittedName>
        <fullName evidence="7">Family 43 glycosylhydrolase</fullName>
    </submittedName>
</protein>
<dbReference type="Pfam" id="PF16990">
    <property type="entry name" value="CBM_35"/>
    <property type="match status" value="1"/>
</dbReference>
<feature type="signal peptide" evidence="5">
    <location>
        <begin position="1"/>
        <end position="29"/>
    </location>
</feature>
<evidence type="ECO:0000313" key="7">
    <source>
        <dbReference type="EMBL" id="MDN4075385.1"/>
    </source>
</evidence>
<dbReference type="PROSITE" id="PS51175">
    <property type="entry name" value="CBM6"/>
    <property type="match status" value="1"/>
</dbReference>
<proteinExistence type="inferred from homology"/>
<name>A0ABT8EBW2_9BACL</name>
<evidence type="ECO:0000256" key="2">
    <source>
        <dbReference type="ARBA" id="ARBA00022729"/>
    </source>
</evidence>
<keyword evidence="8" id="KW-1185">Reference proteome</keyword>
<dbReference type="InterPro" id="IPR005084">
    <property type="entry name" value="CBM6"/>
</dbReference>
<sequence length="618" mass="69399">MIRKKMYTVTFGLLLFSLVLSLSTDAALASETPFSPENNKAFKLFKNPVVGDGADPWIVKHTDGYYYYTQTTGNNITVRKSKTLSDLDHSEKKVVWTPKPTDPNSQHMWAPELHFLDGKWYIYYAASDGDMGKQQMYVLESENSDPLSSYSYPEGTEFGKIADPSDKWAIDGTILEYNSQRYFVWSGWEGDKNVSQQIYIAPMKNPWTISGDRIELSRPELEWEKKGTPLINEGPQILKNKLGHVFIVYSASGSWTDDYCLGMLTLTGQNPLNASSWTKNQQPVFQSNPEAHVYGPGHNSFVKSPDGKQDWIVYHAAKFKGAGWNRNVRMQKFLWNSDGTPNFGVPVAADTLLRAPSGEENGSLIPALPGKVYSYEAESATVNHAAIISNTSASGGKKVGQMDYDDSFVEFDVNVPAGDYTMKVRYSNGMGEQASHHIQVNGEPFGQLIYESDGWDTWRDAPMDLHLNSGSNRIKISKHHLFTELDRIDLIPKKTKTFQYEAEHAYLNKADVVNDSESTNLQQVGNMTAQESHAVFPIQVSEPGTYKMKIRYKNADTASSTQKLFVNTDFRKTVEYQGSGQWGYTTVSLNLKKGKNMISFYKGKGVTALDHFTLEKVN</sequence>
<dbReference type="Gene3D" id="2.115.10.20">
    <property type="entry name" value="Glycosyl hydrolase domain, family 43"/>
    <property type="match status" value="1"/>
</dbReference>
<dbReference type="SUPFAM" id="SSF75005">
    <property type="entry name" value="Arabinanase/levansucrase/invertase"/>
    <property type="match status" value="1"/>
</dbReference>
<gene>
    <name evidence="7" type="ORF">QYF49_20710</name>
</gene>